<comment type="caution">
    <text evidence="2">The sequence shown here is derived from an EMBL/GenBank/DDBJ whole genome shotgun (WGS) entry which is preliminary data.</text>
</comment>
<proteinExistence type="predicted"/>
<sequence>MSILTNDQPGADHPAPLSPQGKEQARLLGLLDGNQAQLARLFAGLPTFDTVIKRLLVAALKARIPERAFRPSVLEAIDPADCYVNHFATDANGRRRLTASQRFTEVMRDCLLADTPAIFTPGQVGFFTRPDSVQEPDSLFVAPVDAKVAAALESALYIANPTTNDRIKRQFREDLALFRTAAYQLDSLETAAPSTTTTALAVLLARRFLYLFNLYKVDRPGADGLIPSERIQQSDEDRLLDIITTHPSMAQRSRLLRAPIPHVYAVMLEGTATPQKWPAAMVIKYTDRLSLFLYSLEHGLQRFRSVQDLIAQVRPVHQGQARTIVDISTELAGPVFEVAAQDLLQGQGTALDAVLDAPENPTLALQTFARHTEDALALPMLSLAGPLAVRQHTLVEQHRPAFYRAATRAQQALYRRLEEQAAQAAYVLGDGIATLSQFTRQQIRLDLQRTFHPAIDPDPDKTQVTLFQGERARPPQSRRTSLTQLMLDHLRPVQYPNAMREVSPVQVLDPQGERVRHPASGFFITLTGAQLARMAIRIDAGGRYETMLRQKLNEPGFKAAWRTAYLAHLTFKGHEASLKNEAVFKATVIDPAFTPPKAQKRVLAWLNAVLQSPDAARRALVDRRKVCVHGLLLGGTVSAGGQGSMGNAVSVDGVLVFTDQEGPEITGTVGVYFPDSPEGDDFHEFADLQVGIGGLLQHEPWRAYLRSRLSTLDAEQIKRALGLRGGRPLVRGALLKGDFLDDLHRAYVEFHSAYADHRSNSTRESGQTLAKWVVTAVEIVMDIAGLLLVPGFQLLGRLVRTGLLVLRTGSVPMNLPTLAFVHKVANYAGRGLPGGVNVPVRGNATFLALPTRQAQAHAVPGLPLEEALYRRFAVTDSTPLRGLTPNPQGFYRPSITDGATGRVTRPVYVRQPNGTVFRVHDHTPLKATEATLVDPVTGLSIRSSGVMRSTVARMANGEWRAVGFGRGGGKRPSPSPEPGPSRPPQPQPSRSVSELVRTPHTWDLDIMDLVPAMMTRLAIWPRNRSLLIMDQRPTRQDWSVRFTPGQTESGYPASHHPRRASTDIVLRRTGESHYALVLGDDQEVTFAADGDCFFNAIARGLNEGQAQPTFTMQGLRNEVADYIDLHPEVSNYLVAQPSALQQALSDHAQTLEELLNEAALFDLTQIIHGAPNPHRLFQPILNYLDLQARNSARQVLDRGRHTVLPAEMLQYIGRLVSPRAPARLQLSSFAYYTQHDDSLRHFFEDTLLGPVPEAELLELLNNEYLVLSQDVMHILLEYGIRARNLTDHHPRNDLAYVRYDQAVHGQLSDEQLEQQLNGAYLVDRDDLKKVGERYELETGGRLDDEELMEQFMYYDRVEDITDLLTVSLQRFPVLARRAEILLQSPVIASNLGGLFPVHVLAAWIRNPALSDARLQVIAEYAGSRYQEVASRGSIDIDWMQPFNDRNLRSLMNNQGALIRFWDFLQGTRYTGRSDLATVAELFRVAGQPPSNTRMTTLFGMPNLAGTVQGIPGLSPEEARYIWEDLVSPHFSDETIRQTLGRPGSLRSRAAFTSALIDSLAAEEARVYQLIQAVYAVDHRQAMGFLHGFDFPLGHAEHTRLNLALYLNRHGLVPQWAWSYARAHVTAESLRPFLATRRAPRSE</sequence>
<evidence type="ECO:0000256" key="1">
    <source>
        <dbReference type="SAM" id="MobiDB-lite"/>
    </source>
</evidence>
<evidence type="ECO:0000313" key="2">
    <source>
        <dbReference type="EMBL" id="MDO7898496.1"/>
    </source>
</evidence>
<evidence type="ECO:0008006" key="4">
    <source>
        <dbReference type="Google" id="ProtNLM"/>
    </source>
</evidence>
<dbReference type="CDD" id="cd22744">
    <property type="entry name" value="OTU"/>
    <property type="match status" value="1"/>
</dbReference>
<dbReference type="Proteomes" id="UP001228019">
    <property type="component" value="Unassembled WGS sequence"/>
</dbReference>
<dbReference type="EMBL" id="JAUQOP010000024">
    <property type="protein sequence ID" value="MDO7898496.1"/>
    <property type="molecule type" value="Genomic_DNA"/>
</dbReference>
<feature type="region of interest" description="Disordered" evidence="1">
    <location>
        <begin position="961"/>
        <end position="995"/>
    </location>
</feature>
<keyword evidence="3" id="KW-1185">Reference proteome</keyword>
<gene>
    <name evidence="2" type="ORF">Q6A48_16565</name>
</gene>
<protein>
    <recommendedName>
        <fullName evidence="4">OTU domain-containing protein</fullName>
    </recommendedName>
</protein>
<reference evidence="2 3" key="1">
    <citation type="submission" date="2023-07" db="EMBL/GenBank/DDBJ databases">
        <title>Identification of four novel Pseudomonas species associated with bacterial leaf spot of cucurbits.</title>
        <authorList>
            <person name="Fullem K.R."/>
        </authorList>
    </citation>
    <scope>NUCLEOTIDE SEQUENCE [LARGE SCALE GENOMIC DNA]</scope>
    <source>
        <strain evidence="2 3">K18</strain>
    </source>
</reference>
<evidence type="ECO:0000313" key="3">
    <source>
        <dbReference type="Proteomes" id="UP001228019"/>
    </source>
</evidence>
<feature type="compositionally biased region" description="Pro residues" evidence="1">
    <location>
        <begin position="973"/>
        <end position="987"/>
    </location>
</feature>
<feature type="region of interest" description="Disordered" evidence="1">
    <location>
        <begin position="1"/>
        <end position="20"/>
    </location>
</feature>
<dbReference type="RefSeq" id="WP_304555198.1">
    <property type="nucleotide sequence ID" value="NZ_JAUQOP010000024.1"/>
</dbReference>
<name>A0ABT9C213_9PSED</name>
<accession>A0ABT9C213</accession>
<organism evidence="2 3">
    <name type="scientific">Pseudomonas citrulli</name>
    <dbReference type="NCBI Taxonomy" id="3064347"/>
    <lineage>
        <taxon>Bacteria</taxon>
        <taxon>Pseudomonadati</taxon>
        <taxon>Pseudomonadota</taxon>
        <taxon>Gammaproteobacteria</taxon>
        <taxon>Pseudomonadales</taxon>
        <taxon>Pseudomonadaceae</taxon>
        <taxon>Pseudomonas</taxon>
    </lineage>
</organism>